<dbReference type="AlphaFoldDB" id="V7CJ04"/>
<reference evidence="3" key="1">
    <citation type="journal article" date="2014" name="Nat. Genet.">
        <title>A reference genome for common bean and genome-wide analysis of dual domestications.</title>
        <authorList>
            <person name="Schmutz J."/>
            <person name="McClean P.E."/>
            <person name="Mamidi S."/>
            <person name="Wu G.A."/>
            <person name="Cannon S.B."/>
            <person name="Grimwood J."/>
            <person name="Jenkins J."/>
            <person name="Shu S."/>
            <person name="Song Q."/>
            <person name="Chavarro C."/>
            <person name="Torres-Torres M."/>
            <person name="Geffroy V."/>
            <person name="Moghaddam S.M."/>
            <person name="Gao D."/>
            <person name="Abernathy B."/>
            <person name="Barry K."/>
            <person name="Blair M."/>
            <person name="Brick M.A."/>
            <person name="Chovatia M."/>
            <person name="Gepts P."/>
            <person name="Goodstein D.M."/>
            <person name="Gonzales M."/>
            <person name="Hellsten U."/>
            <person name="Hyten D.L."/>
            <person name="Jia G."/>
            <person name="Kelly J.D."/>
            <person name="Kudrna D."/>
            <person name="Lee R."/>
            <person name="Richard M.M."/>
            <person name="Miklas P.N."/>
            <person name="Osorno J.M."/>
            <person name="Rodrigues J."/>
            <person name="Thareau V."/>
            <person name="Urrea C.A."/>
            <person name="Wang M."/>
            <person name="Yu Y."/>
            <person name="Zhang M."/>
            <person name="Wing R.A."/>
            <person name="Cregan P.B."/>
            <person name="Rokhsar D.S."/>
            <person name="Jackson S.A."/>
        </authorList>
    </citation>
    <scope>NUCLEOTIDE SEQUENCE [LARGE SCALE GENOMIC DNA]</scope>
    <source>
        <strain evidence="3">cv. G19833</strain>
    </source>
</reference>
<feature type="chain" id="PRO_5004755394" evidence="1">
    <location>
        <begin position="28"/>
        <end position="110"/>
    </location>
</feature>
<evidence type="ECO:0000313" key="3">
    <source>
        <dbReference type="Proteomes" id="UP000000226"/>
    </source>
</evidence>
<dbReference type="OrthoDB" id="1433686at2759"/>
<dbReference type="Proteomes" id="UP000000226">
    <property type="component" value="Chromosome 2"/>
</dbReference>
<organism evidence="2 3">
    <name type="scientific">Phaseolus vulgaris</name>
    <name type="common">Kidney bean</name>
    <name type="synonym">French bean</name>
    <dbReference type="NCBI Taxonomy" id="3885"/>
    <lineage>
        <taxon>Eukaryota</taxon>
        <taxon>Viridiplantae</taxon>
        <taxon>Streptophyta</taxon>
        <taxon>Embryophyta</taxon>
        <taxon>Tracheophyta</taxon>
        <taxon>Spermatophyta</taxon>
        <taxon>Magnoliopsida</taxon>
        <taxon>eudicotyledons</taxon>
        <taxon>Gunneridae</taxon>
        <taxon>Pentapetalae</taxon>
        <taxon>rosids</taxon>
        <taxon>fabids</taxon>
        <taxon>Fabales</taxon>
        <taxon>Fabaceae</taxon>
        <taxon>Papilionoideae</taxon>
        <taxon>50 kb inversion clade</taxon>
        <taxon>NPAAA clade</taxon>
        <taxon>indigoferoid/millettioid clade</taxon>
        <taxon>Phaseoleae</taxon>
        <taxon>Phaseolus</taxon>
    </lineage>
</organism>
<sequence>MAIAAKTRLPLLACILVIILFLDIGGAESTMKESDLKDLGEWMSIKDIEEKDVYCCSDNRVRSCNPGTQDDKHCNSLCLNHPCGKGGRCKVFGHKNPSHFVKSNDDGSKS</sequence>
<accession>V7CJ04</accession>
<dbReference type="EMBL" id="CM002289">
    <property type="protein sequence ID" value="ESW30114.1"/>
    <property type="molecule type" value="Genomic_DNA"/>
</dbReference>
<protein>
    <submittedName>
        <fullName evidence="2">Uncharacterized protein</fullName>
    </submittedName>
</protein>
<evidence type="ECO:0000313" key="2">
    <source>
        <dbReference type="EMBL" id="ESW30114.1"/>
    </source>
</evidence>
<feature type="signal peptide" evidence="1">
    <location>
        <begin position="1"/>
        <end position="27"/>
    </location>
</feature>
<name>V7CJ04_PHAVU</name>
<gene>
    <name evidence="2" type="ORF">PHAVU_002G125900g</name>
</gene>
<dbReference type="Gramene" id="ESW30114">
    <property type="protein sequence ID" value="ESW30114"/>
    <property type="gene ID" value="PHAVU_002G125900g"/>
</dbReference>
<keyword evidence="1" id="KW-0732">Signal</keyword>
<proteinExistence type="predicted"/>
<evidence type="ECO:0000256" key="1">
    <source>
        <dbReference type="SAM" id="SignalP"/>
    </source>
</evidence>
<keyword evidence="3" id="KW-1185">Reference proteome</keyword>